<keyword evidence="7 19" id="KW-0479">Metal-binding</keyword>
<feature type="domain" description="ETF-QO/FixX C-terminal" evidence="20">
    <location>
        <begin position="546"/>
        <end position="652"/>
    </location>
</feature>
<comment type="function">
    <text evidence="2 19">Accepts electrons from ETF and reduces ubiquinone.</text>
</comment>
<evidence type="ECO:0000256" key="2">
    <source>
        <dbReference type="ARBA" id="ARBA00002819"/>
    </source>
</evidence>
<comment type="subcellular location">
    <subcellularLocation>
        <location evidence="3">Mitochondrion inner membrane</location>
    </subcellularLocation>
</comment>
<dbReference type="InterPro" id="IPR040156">
    <property type="entry name" value="ETF-QO"/>
</dbReference>
<evidence type="ECO:0000256" key="17">
    <source>
        <dbReference type="ARBA" id="ARBA00023136"/>
    </source>
</evidence>
<keyword evidence="6 19" id="KW-0285">Flavoprotein</keyword>
<dbReference type="Pfam" id="PF21162">
    <property type="entry name" value="ETFQO_UQ-bd"/>
    <property type="match status" value="1"/>
</dbReference>
<gene>
    <name evidence="22" type="ORF">LAMI_0F05512G</name>
</gene>
<evidence type="ECO:0000256" key="18">
    <source>
        <dbReference type="ARBA" id="ARBA00052682"/>
    </source>
</evidence>
<dbReference type="SUPFAM" id="SSF51905">
    <property type="entry name" value="FAD/NAD(P)-binding domain"/>
    <property type="match status" value="1"/>
</dbReference>
<keyword evidence="9 19" id="KW-0274">FAD</keyword>
<evidence type="ECO:0000256" key="6">
    <source>
        <dbReference type="ARBA" id="ARBA00022630"/>
    </source>
</evidence>
<dbReference type="GO" id="GO:0005743">
    <property type="term" value="C:mitochondrial inner membrane"/>
    <property type="evidence" value="ECO:0007669"/>
    <property type="project" value="UniProtKB-SubCell"/>
</dbReference>
<dbReference type="Pfam" id="PF13450">
    <property type="entry name" value="NAD_binding_8"/>
    <property type="match status" value="1"/>
</dbReference>
<dbReference type="Gene3D" id="3.30.70.20">
    <property type="match status" value="1"/>
</dbReference>
<dbReference type="PANTHER" id="PTHR10617">
    <property type="entry name" value="ELECTRON TRANSFER FLAVOPROTEIN-UBIQUINONE OXIDOREDUCTASE"/>
    <property type="match status" value="1"/>
</dbReference>
<evidence type="ECO:0000256" key="7">
    <source>
        <dbReference type="ARBA" id="ARBA00022723"/>
    </source>
</evidence>
<keyword evidence="23" id="KW-1185">Reference proteome</keyword>
<evidence type="ECO:0000256" key="13">
    <source>
        <dbReference type="ARBA" id="ARBA00023004"/>
    </source>
</evidence>
<evidence type="ECO:0000256" key="8">
    <source>
        <dbReference type="ARBA" id="ARBA00022792"/>
    </source>
</evidence>
<keyword evidence="8" id="KW-0999">Mitochondrion inner membrane</keyword>
<dbReference type="SUPFAM" id="SSF54373">
    <property type="entry name" value="FAD-linked reductases, C-terminal domain"/>
    <property type="match status" value="1"/>
</dbReference>
<evidence type="ECO:0000313" key="22">
    <source>
        <dbReference type="EMBL" id="SCU96175.1"/>
    </source>
</evidence>
<evidence type="ECO:0000313" key="23">
    <source>
        <dbReference type="Proteomes" id="UP000191024"/>
    </source>
</evidence>
<dbReference type="Pfam" id="PF05187">
    <property type="entry name" value="Fer4_ETF_QO"/>
    <property type="match status" value="1"/>
</dbReference>
<keyword evidence="14 19" id="KW-0411">Iron-sulfur</keyword>
<accession>A0A1G4JYM5</accession>
<evidence type="ECO:0000256" key="16">
    <source>
        <dbReference type="ARBA" id="ARBA00023128"/>
    </source>
</evidence>
<dbReference type="GO" id="GO:0004174">
    <property type="term" value="F:electron-transferring-flavoprotein dehydrogenase activity"/>
    <property type="evidence" value="ECO:0007669"/>
    <property type="project" value="UniProtKB-UniRule"/>
</dbReference>
<sequence>MIAVRGIGTRTIRRRLASGSAVRACRMLPTNVLRSSVTDTSRRLGHFLRLFSTNTLCRKSVEVSTSEMTGEEREVLFAERAVDKVDVCIVGGGPAGLAAAIRFKQLDNEQGDGSMRVVVLEKASDMGLHMVSGAILEPRALRELFPDSEFYDEHGKGIPLPPDLVTEVTHEELKYLIGDLACPIPAPPQMANEGNYIASLNQVVKFLSEKAEEVGVEVYPGISVSDVIYSRDGKSVVGVATKDLGVSRSGRPKSSFERGMEFHARQTVLAEGCHGSLTKQVIKKYNLREGKQNQTYGLGLKEVWEVEPSKFKKGFASHTMGYPLTNDVYGGGFMYHFGEGFVTVGLVVGLDYRNPYFSPYQEFQKMKHHPYYANVLTGGKCISYAARALNEGGLQAVPKLHFPGGVLVGASAGFLNVPKIKGTHTAMKTGMMAAEAIFSEVRKLPSLNDLEEQGIDEMVNTPIDLESYEKAFKSSWVYDELYEVRNIRPSFNNPLLGRLGGVVYSGIDSLLLKGQVAWTFQHHESDAAVTEEASMHEPIEYPKPDGKLSFDILTSVSKTGTYHDEDEQCHLRIPDQDTVKHAESAYPKWKGIESRFCPAGVYEYVPDETSPLGVKFNINSQNCIHCKTCDIKIPSQDINWVVPEGGDGPKYTLT</sequence>
<evidence type="ECO:0000256" key="3">
    <source>
        <dbReference type="ARBA" id="ARBA00004273"/>
    </source>
</evidence>
<evidence type="ECO:0000256" key="19">
    <source>
        <dbReference type="RuleBase" id="RU366068"/>
    </source>
</evidence>
<evidence type="ECO:0000259" key="20">
    <source>
        <dbReference type="Pfam" id="PF05187"/>
    </source>
</evidence>
<dbReference type="OrthoDB" id="437331at2759"/>
<evidence type="ECO:0000256" key="1">
    <source>
        <dbReference type="ARBA" id="ARBA00001974"/>
    </source>
</evidence>
<dbReference type="PANTHER" id="PTHR10617:SF107">
    <property type="entry name" value="ELECTRON TRANSFER FLAVOPROTEIN-UBIQUINONE OXIDOREDUCTASE, MITOCHONDRIAL"/>
    <property type="match status" value="1"/>
</dbReference>
<evidence type="ECO:0000256" key="5">
    <source>
        <dbReference type="ARBA" id="ARBA00022448"/>
    </source>
</evidence>
<evidence type="ECO:0000256" key="14">
    <source>
        <dbReference type="ARBA" id="ARBA00023014"/>
    </source>
</evidence>
<dbReference type="Proteomes" id="UP000191024">
    <property type="component" value="Chromosome F"/>
</dbReference>
<comment type="similarity">
    <text evidence="4">Belongs to the ETF-QO/FixC family.</text>
</comment>
<keyword evidence="11 19" id="KW-0249">Electron transport</keyword>
<evidence type="ECO:0000259" key="21">
    <source>
        <dbReference type="Pfam" id="PF21162"/>
    </source>
</evidence>
<keyword evidence="5 19" id="KW-0813">Transport</keyword>
<keyword evidence="16" id="KW-0496">Mitochondrion</keyword>
<proteinExistence type="inferred from homology"/>
<dbReference type="STRING" id="1230905.A0A1G4JYM5"/>
<comment type="cofactor">
    <cofactor evidence="19">
        <name>[4Fe-4S] cluster</name>
        <dbReference type="ChEBI" id="CHEBI:49883"/>
    </cofactor>
    <text evidence="19">Binds 1 [4Fe-4S] cluster.</text>
</comment>
<dbReference type="InterPro" id="IPR036188">
    <property type="entry name" value="FAD/NAD-bd_sf"/>
</dbReference>
<dbReference type="GO" id="GO:0046872">
    <property type="term" value="F:metal ion binding"/>
    <property type="evidence" value="ECO:0007669"/>
    <property type="project" value="UniProtKB-KW"/>
</dbReference>
<keyword evidence="17" id="KW-0472">Membrane</keyword>
<keyword evidence="13 19" id="KW-0408">Iron</keyword>
<evidence type="ECO:0000256" key="15">
    <source>
        <dbReference type="ARBA" id="ARBA00023075"/>
    </source>
</evidence>
<evidence type="ECO:0000256" key="10">
    <source>
        <dbReference type="ARBA" id="ARBA00022946"/>
    </source>
</evidence>
<evidence type="ECO:0000256" key="4">
    <source>
        <dbReference type="ARBA" id="ARBA00006796"/>
    </source>
</evidence>
<dbReference type="Gene3D" id="3.50.50.60">
    <property type="entry name" value="FAD/NAD(P)-binding domain"/>
    <property type="match status" value="1"/>
</dbReference>
<dbReference type="FunFam" id="3.30.70.20:FF:000015">
    <property type="entry name" value="Electron transfer flavoprotein-ubiquinone oxidoreductase"/>
    <property type="match status" value="1"/>
</dbReference>
<dbReference type="AlphaFoldDB" id="A0A1G4JYM5"/>
<dbReference type="InterPro" id="IPR007859">
    <property type="entry name" value="ETF-QO/FixX_C"/>
</dbReference>
<organism evidence="22 23">
    <name type="scientific">Lachancea mirantina</name>
    <dbReference type="NCBI Taxonomy" id="1230905"/>
    <lineage>
        <taxon>Eukaryota</taxon>
        <taxon>Fungi</taxon>
        <taxon>Dikarya</taxon>
        <taxon>Ascomycota</taxon>
        <taxon>Saccharomycotina</taxon>
        <taxon>Saccharomycetes</taxon>
        <taxon>Saccharomycetales</taxon>
        <taxon>Saccharomycetaceae</taxon>
        <taxon>Lachancea</taxon>
    </lineage>
</organism>
<reference evidence="23" key="1">
    <citation type="submission" date="2016-03" db="EMBL/GenBank/DDBJ databases">
        <authorList>
            <person name="Devillers H."/>
        </authorList>
    </citation>
    <scope>NUCLEOTIDE SEQUENCE [LARGE SCALE GENOMIC DNA]</scope>
</reference>
<evidence type="ECO:0000256" key="11">
    <source>
        <dbReference type="ARBA" id="ARBA00022982"/>
    </source>
</evidence>
<comment type="cofactor">
    <cofactor evidence="1 19">
        <name>FAD</name>
        <dbReference type="ChEBI" id="CHEBI:57692"/>
    </cofactor>
</comment>
<evidence type="ECO:0000256" key="9">
    <source>
        <dbReference type="ARBA" id="ARBA00022827"/>
    </source>
</evidence>
<dbReference type="EC" id="1.5.5.1" evidence="19"/>
<keyword evidence="12 19" id="KW-0560">Oxidoreductase</keyword>
<name>A0A1G4JYM5_9SACH</name>
<comment type="catalytic activity">
    <reaction evidence="18 19">
        <text>a ubiquinone + reduced [electron-transfer flavoprotein] = a ubiquinol + oxidized [electron-transfer flavoprotein] + H(+)</text>
        <dbReference type="Rhea" id="RHEA:24052"/>
        <dbReference type="Rhea" id="RHEA-COMP:9565"/>
        <dbReference type="Rhea" id="RHEA-COMP:9566"/>
        <dbReference type="Rhea" id="RHEA-COMP:10685"/>
        <dbReference type="Rhea" id="RHEA-COMP:10686"/>
        <dbReference type="ChEBI" id="CHEBI:15378"/>
        <dbReference type="ChEBI" id="CHEBI:16389"/>
        <dbReference type="ChEBI" id="CHEBI:17976"/>
        <dbReference type="ChEBI" id="CHEBI:57692"/>
        <dbReference type="ChEBI" id="CHEBI:58307"/>
        <dbReference type="EC" id="1.5.5.1"/>
    </reaction>
</comment>
<dbReference type="InterPro" id="IPR049398">
    <property type="entry name" value="ETF-QO/FixC_UQ-bd"/>
</dbReference>
<dbReference type="EMBL" id="LT598467">
    <property type="protein sequence ID" value="SCU96175.1"/>
    <property type="molecule type" value="Genomic_DNA"/>
</dbReference>
<dbReference type="Gene3D" id="3.30.9.90">
    <property type="match status" value="1"/>
</dbReference>
<dbReference type="GO" id="GO:0051539">
    <property type="term" value="F:4 iron, 4 sulfur cluster binding"/>
    <property type="evidence" value="ECO:0007669"/>
    <property type="project" value="UniProtKB-UniRule"/>
</dbReference>
<evidence type="ECO:0000256" key="12">
    <source>
        <dbReference type="ARBA" id="ARBA00023002"/>
    </source>
</evidence>
<keyword evidence="10" id="KW-0809">Transit peptide</keyword>
<feature type="domain" description="ETF-QO/FixC ubiquinone-binding" evidence="21">
    <location>
        <begin position="296"/>
        <end position="389"/>
    </location>
</feature>
<dbReference type="SUPFAM" id="SSF54862">
    <property type="entry name" value="4Fe-4S ferredoxins"/>
    <property type="match status" value="1"/>
</dbReference>
<keyword evidence="15 19" id="KW-0830">Ubiquinone</keyword>
<protein>
    <recommendedName>
        <fullName evidence="19">Electron transfer flavoprotein-ubiquinone oxidoreductase</fullName>
        <shortName evidence="19">ETF-QO</shortName>
        <ecNumber evidence="19">1.5.5.1</ecNumber>
    </recommendedName>
</protein>